<reference evidence="2 3" key="1">
    <citation type="journal article" date="2021" name="Plant Biotechnol. J.">
        <title>Multi-omics assisted identification of the key and species-specific regulatory components of drought-tolerant mechanisms in Gossypium stocksii.</title>
        <authorList>
            <person name="Yu D."/>
            <person name="Ke L."/>
            <person name="Zhang D."/>
            <person name="Wu Y."/>
            <person name="Sun Y."/>
            <person name="Mei J."/>
            <person name="Sun J."/>
            <person name="Sun Y."/>
        </authorList>
    </citation>
    <scope>NUCLEOTIDE SEQUENCE [LARGE SCALE GENOMIC DNA]</scope>
    <source>
        <strain evidence="3">cv. E1</strain>
        <tissue evidence="2">Leaf</tissue>
    </source>
</reference>
<dbReference type="SUPFAM" id="SSF53098">
    <property type="entry name" value="Ribonuclease H-like"/>
    <property type="match status" value="1"/>
</dbReference>
<comment type="caution">
    <text evidence="2">The sequence shown here is derived from an EMBL/GenBank/DDBJ whole genome shotgun (WGS) entry which is preliminary data.</text>
</comment>
<dbReference type="InterPro" id="IPR012337">
    <property type="entry name" value="RNaseH-like_sf"/>
</dbReference>
<dbReference type="AlphaFoldDB" id="A0A9D3UI75"/>
<dbReference type="Proteomes" id="UP000828251">
    <property type="component" value="Unassembled WGS sequence"/>
</dbReference>
<dbReference type="InterPro" id="IPR053151">
    <property type="entry name" value="RNase_H-like"/>
</dbReference>
<dbReference type="InterPro" id="IPR002156">
    <property type="entry name" value="RNaseH_domain"/>
</dbReference>
<proteinExistence type="predicted"/>
<sequence>MFQGELWLEAELWCVVEGFQIACKNGDQRIILEIDSMEVANMLSSSAKFREHRLCKEAHKHINKERYVIIQHTYREGNKLTDGLDLMGLGSTITMFCVVAHFCPSYRA</sequence>
<keyword evidence="3" id="KW-1185">Reference proteome</keyword>
<dbReference type="PANTHER" id="PTHR47723:SF19">
    <property type="entry name" value="POLYNUCLEOTIDYL TRANSFERASE, RIBONUCLEASE H-LIKE SUPERFAMILY PROTEIN"/>
    <property type="match status" value="1"/>
</dbReference>
<dbReference type="Pfam" id="PF13456">
    <property type="entry name" value="RVT_3"/>
    <property type="match status" value="1"/>
</dbReference>
<protein>
    <recommendedName>
        <fullName evidence="1">RNase H type-1 domain-containing protein</fullName>
    </recommendedName>
</protein>
<dbReference type="InterPro" id="IPR044730">
    <property type="entry name" value="RNase_H-like_dom_plant"/>
</dbReference>
<dbReference type="PANTHER" id="PTHR47723">
    <property type="entry name" value="OS05G0353850 PROTEIN"/>
    <property type="match status" value="1"/>
</dbReference>
<dbReference type="EMBL" id="JAIQCV010000011">
    <property type="protein sequence ID" value="KAH1045324.1"/>
    <property type="molecule type" value="Genomic_DNA"/>
</dbReference>
<evidence type="ECO:0000313" key="2">
    <source>
        <dbReference type="EMBL" id="KAH1045324.1"/>
    </source>
</evidence>
<organism evidence="2 3">
    <name type="scientific">Gossypium stocksii</name>
    <dbReference type="NCBI Taxonomy" id="47602"/>
    <lineage>
        <taxon>Eukaryota</taxon>
        <taxon>Viridiplantae</taxon>
        <taxon>Streptophyta</taxon>
        <taxon>Embryophyta</taxon>
        <taxon>Tracheophyta</taxon>
        <taxon>Spermatophyta</taxon>
        <taxon>Magnoliopsida</taxon>
        <taxon>eudicotyledons</taxon>
        <taxon>Gunneridae</taxon>
        <taxon>Pentapetalae</taxon>
        <taxon>rosids</taxon>
        <taxon>malvids</taxon>
        <taxon>Malvales</taxon>
        <taxon>Malvaceae</taxon>
        <taxon>Malvoideae</taxon>
        <taxon>Gossypium</taxon>
    </lineage>
</organism>
<dbReference type="InterPro" id="IPR036397">
    <property type="entry name" value="RNaseH_sf"/>
</dbReference>
<feature type="domain" description="RNase H type-1" evidence="1">
    <location>
        <begin position="8"/>
        <end position="82"/>
    </location>
</feature>
<dbReference type="GO" id="GO:0003676">
    <property type="term" value="F:nucleic acid binding"/>
    <property type="evidence" value="ECO:0007669"/>
    <property type="project" value="InterPro"/>
</dbReference>
<evidence type="ECO:0000313" key="3">
    <source>
        <dbReference type="Proteomes" id="UP000828251"/>
    </source>
</evidence>
<evidence type="ECO:0000259" key="1">
    <source>
        <dbReference type="Pfam" id="PF13456"/>
    </source>
</evidence>
<dbReference type="CDD" id="cd06222">
    <property type="entry name" value="RNase_H_like"/>
    <property type="match status" value="1"/>
</dbReference>
<dbReference type="OrthoDB" id="1002604at2759"/>
<name>A0A9D3UI75_9ROSI</name>
<accession>A0A9D3UI75</accession>
<dbReference type="Gene3D" id="3.30.420.10">
    <property type="entry name" value="Ribonuclease H-like superfamily/Ribonuclease H"/>
    <property type="match status" value="1"/>
</dbReference>
<dbReference type="GO" id="GO:0004523">
    <property type="term" value="F:RNA-DNA hybrid ribonuclease activity"/>
    <property type="evidence" value="ECO:0007669"/>
    <property type="project" value="InterPro"/>
</dbReference>
<gene>
    <name evidence="2" type="ORF">J1N35_036108</name>
</gene>